<dbReference type="InterPro" id="IPR027417">
    <property type="entry name" value="P-loop_NTPase"/>
</dbReference>
<proteinExistence type="predicted"/>
<accession>A0A521FKM6</accession>
<evidence type="ECO:0000313" key="2">
    <source>
        <dbReference type="Proteomes" id="UP000317557"/>
    </source>
</evidence>
<protein>
    <recommendedName>
        <fullName evidence="3">Sulfotransferase family protein</fullName>
    </recommendedName>
</protein>
<dbReference type="EMBL" id="FXTP01000021">
    <property type="protein sequence ID" value="SMO96715.1"/>
    <property type="molecule type" value="Genomic_DNA"/>
</dbReference>
<reference evidence="1 2" key="1">
    <citation type="submission" date="2017-05" db="EMBL/GenBank/DDBJ databases">
        <authorList>
            <person name="Varghese N."/>
            <person name="Submissions S."/>
        </authorList>
    </citation>
    <scope>NUCLEOTIDE SEQUENCE [LARGE SCALE GENOMIC DNA]</scope>
    <source>
        <strain evidence="1 2">DSM 21985</strain>
    </source>
</reference>
<keyword evidence="2" id="KW-1185">Reference proteome</keyword>
<name>A0A521FKM6_9BACT</name>
<organism evidence="1 2">
    <name type="scientific">Gracilimonas mengyeensis</name>
    <dbReference type="NCBI Taxonomy" id="1302730"/>
    <lineage>
        <taxon>Bacteria</taxon>
        <taxon>Pseudomonadati</taxon>
        <taxon>Balneolota</taxon>
        <taxon>Balneolia</taxon>
        <taxon>Balneolales</taxon>
        <taxon>Balneolaceae</taxon>
        <taxon>Gracilimonas</taxon>
    </lineage>
</organism>
<evidence type="ECO:0000313" key="1">
    <source>
        <dbReference type="EMBL" id="SMO96715.1"/>
    </source>
</evidence>
<evidence type="ECO:0008006" key="3">
    <source>
        <dbReference type="Google" id="ProtNLM"/>
    </source>
</evidence>
<gene>
    <name evidence="1" type="ORF">SAMN06265219_12134</name>
</gene>
<sequence length="155" mass="18817">MVKKYFYTFFNPKKNLRIFRVYRENNHFGNGVKRVYHHHLMKTGGTSLNNMFLNLSHNQKDREADLYSKLMSQIDLRLFHNNWVFTAWNQLSLSSGLWHYGWSHRPIYKTILPNGTFTITTLRDPRQRVFSRYKQLIKYYNDGNPIRNHPKEFGW</sequence>
<dbReference type="AlphaFoldDB" id="A0A521FKM6"/>
<dbReference type="Proteomes" id="UP000317557">
    <property type="component" value="Unassembled WGS sequence"/>
</dbReference>
<dbReference type="SUPFAM" id="SSF52540">
    <property type="entry name" value="P-loop containing nucleoside triphosphate hydrolases"/>
    <property type="match status" value="1"/>
</dbReference>
<dbReference type="Gene3D" id="3.40.50.300">
    <property type="entry name" value="P-loop containing nucleotide triphosphate hydrolases"/>
    <property type="match status" value="1"/>
</dbReference>